<evidence type="ECO:0000256" key="7">
    <source>
        <dbReference type="RuleBase" id="RU000473"/>
    </source>
</evidence>
<organism evidence="9">
    <name type="scientific">Uronema marinum</name>
    <name type="common">Marine ciliate</name>
    <dbReference type="NCBI Taxonomy" id="35107"/>
    <lineage>
        <taxon>Eukaryota</taxon>
        <taxon>Sar</taxon>
        <taxon>Alveolata</taxon>
        <taxon>Ciliophora</taxon>
        <taxon>Intramacronucleata</taxon>
        <taxon>Oligohymenophorea</taxon>
        <taxon>Scuticociliatia</taxon>
        <taxon>Philasterida</taxon>
        <taxon>Uronematidae</taxon>
        <taxon>Uronema</taxon>
    </lineage>
</organism>
<keyword evidence="3 6" id="KW-0812">Transmembrane</keyword>
<dbReference type="PROSITE" id="PS00667">
    <property type="entry name" value="COMPLEX1_ND1_1"/>
    <property type="match status" value="1"/>
</dbReference>
<dbReference type="GO" id="GO:0009060">
    <property type="term" value="P:aerobic respiration"/>
    <property type="evidence" value="ECO:0007669"/>
    <property type="project" value="TreeGrafter"/>
</dbReference>
<feature type="transmembrane region" description="Helical" evidence="8">
    <location>
        <begin position="163"/>
        <end position="184"/>
    </location>
</feature>
<feature type="transmembrane region" description="Helical" evidence="8">
    <location>
        <begin position="222"/>
        <end position="241"/>
    </location>
</feature>
<dbReference type="EMBL" id="MG272262">
    <property type="protein sequence ID" value="AXJ93327.1"/>
    <property type="molecule type" value="Genomic_DNA"/>
</dbReference>
<evidence type="ECO:0000256" key="2">
    <source>
        <dbReference type="ARBA" id="ARBA00010535"/>
    </source>
</evidence>
<evidence type="ECO:0000256" key="3">
    <source>
        <dbReference type="ARBA" id="ARBA00022692"/>
    </source>
</evidence>
<keyword evidence="7" id="KW-0830">Ubiquinone</keyword>
<dbReference type="GeneID" id="37625937"/>
<dbReference type="GO" id="GO:0003954">
    <property type="term" value="F:NADH dehydrogenase activity"/>
    <property type="evidence" value="ECO:0007669"/>
    <property type="project" value="TreeGrafter"/>
</dbReference>
<dbReference type="Pfam" id="PF00146">
    <property type="entry name" value="NADHdh"/>
    <property type="match status" value="1"/>
</dbReference>
<feature type="transmembrane region" description="Helical" evidence="8">
    <location>
        <begin position="12"/>
        <end position="40"/>
    </location>
</feature>
<feature type="transmembrane region" description="Helical" evidence="8">
    <location>
        <begin position="190"/>
        <end position="210"/>
    </location>
</feature>
<evidence type="ECO:0000256" key="6">
    <source>
        <dbReference type="RuleBase" id="RU000471"/>
    </source>
</evidence>
<comment type="catalytic activity">
    <reaction evidence="7">
        <text>a ubiquinone + NADH + 5 H(+)(in) = a ubiquinol + NAD(+) + 4 H(+)(out)</text>
        <dbReference type="Rhea" id="RHEA:29091"/>
        <dbReference type="Rhea" id="RHEA-COMP:9565"/>
        <dbReference type="Rhea" id="RHEA-COMP:9566"/>
        <dbReference type="ChEBI" id="CHEBI:15378"/>
        <dbReference type="ChEBI" id="CHEBI:16389"/>
        <dbReference type="ChEBI" id="CHEBI:17976"/>
        <dbReference type="ChEBI" id="CHEBI:57540"/>
        <dbReference type="ChEBI" id="CHEBI:57945"/>
        <dbReference type="EC" id="7.1.1.2"/>
    </reaction>
</comment>
<reference evidence="9" key="2">
    <citation type="journal article" date="2018" name="Mitochondrial DNA Part B Resour">
        <title>Uronema marinum mitochondrion, complete genome.</title>
        <authorList>
            <person name="Li R."/>
            <person name="Gao Y."/>
            <person name="Hou Y."/>
            <person name="Ye S."/>
            <person name="Wang L."/>
            <person name="Sun J."/>
            <person name="Li Q."/>
        </authorList>
    </citation>
    <scope>NUCLEOTIDE SEQUENCE</scope>
</reference>
<evidence type="ECO:0000256" key="8">
    <source>
        <dbReference type="SAM" id="Phobius"/>
    </source>
</evidence>
<geneLocation type="mitochondrion" evidence="9"/>
<dbReference type="InterPro" id="IPR001694">
    <property type="entry name" value="NADH_UbQ_OxRdtase_su1/FPO"/>
</dbReference>
<evidence type="ECO:0000313" key="9">
    <source>
        <dbReference type="EMBL" id="AXJ93327.1"/>
    </source>
</evidence>
<feature type="transmembrane region" description="Helical" evidence="8">
    <location>
        <begin position="86"/>
        <end position="103"/>
    </location>
</feature>
<evidence type="ECO:0000256" key="1">
    <source>
        <dbReference type="ARBA" id="ARBA00004141"/>
    </source>
</evidence>
<keyword evidence="7 9" id="KW-0496">Mitochondrion</keyword>
<comment type="similarity">
    <text evidence="2 6">Belongs to the complex I subunit 1 family.</text>
</comment>
<dbReference type="PANTHER" id="PTHR11432:SF3">
    <property type="entry name" value="NADH-UBIQUINONE OXIDOREDUCTASE CHAIN 1"/>
    <property type="match status" value="1"/>
</dbReference>
<evidence type="ECO:0000256" key="4">
    <source>
        <dbReference type="ARBA" id="ARBA00022989"/>
    </source>
</evidence>
<feature type="transmembrane region" description="Helical" evidence="8">
    <location>
        <begin position="247"/>
        <end position="265"/>
    </location>
</feature>
<dbReference type="PROSITE" id="PS00668">
    <property type="entry name" value="COMPLEX1_ND1_2"/>
    <property type="match status" value="1"/>
</dbReference>
<keyword evidence="4 8" id="KW-1133">Transmembrane helix</keyword>
<dbReference type="GO" id="GO:0008137">
    <property type="term" value="F:NADH dehydrogenase (ubiquinone) activity"/>
    <property type="evidence" value="ECO:0007669"/>
    <property type="project" value="UniProtKB-EC"/>
</dbReference>
<dbReference type="EC" id="7.1.1.2" evidence="7"/>
<comment type="subcellular location">
    <subcellularLocation>
        <location evidence="1">Membrane</location>
        <topology evidence="1">Multi-pass membrane protein</topology>
    </subcellularLocation>
    <subcellularLocation>
        <location evidence="6">Mitochondrion inner membrane</location>
        <topology evidence="6">Multi-pass membrane protein</topology>
    </subcellularLocation>
</comment>
<feature type="transmembrane region" description="Helical" evidence="8">
    <location>
        <begin position="123"/>
        <end position="142"/>
    </location>
</feature>
<keyword evidence="6" id="KW-0520">NAD</keyword>
<dbReference type="AlphaFoldDB" id="A0A345WJT4"/>
<accession>A0A345WJT4</accession>
<dbReference type="GO" id="GO:0005743">
    <property type="term" value="C:mitochondrial inner membrane"/>
    <property type="evidence" value="ECO:0007669"/>
    <property type="project" value="UniProtKB-SubCell"/>
</dbReference>
<reference evidence="9" key="1">
    <citation type="submission" date="2017-10" db="EMBL/GenBank/DDBJ databases">
        <authorList>
            <person name="Banno H."/>
            <person name="Chua N.-H."/>
        </authorList>
    </citation>
    <scope>NUCLEOTIDE SEQUENCE</scope>
</reference>
<gene>
    <name evidence="9" type="primary">nad1_a</name>
</gene>
<dbReference type="PANTHER" id="PTHR11432">
    <property type="entry name" value="NADH DEHYDROGENASE SUBUNIT 1"/>
    <property type="match status" value="1"/>
</dbReference>
<protein>
    <recommendedName>
        <fullName evidence="7">NADH-ubiquinone oxidoreductase chain 1</fullName>
        <ecNumber evidence="7">7.1.1.2</ecNumber>
    </recommendedName>
</protein>
<proteinExistence type="inferred from homology"/>
<keyword evidence="5 8" id="KW-0472">Membrane</keyword>
<evidence type="ECO:0000256" key="5">
    <source>
        <dbReference type="ARBA" id="ARBA00023136"/>
    </source>
</evidence>
<dbReference type="InterPro" id="IPR018086">
    <property type="entry name" value="NADH_UbQ_OxRdtase_su1_CS"/>
</dbReference>
<sequence length="286" mass="33086">MLIILYFNNFMGVVGFLIILIYNIVCMLLITLVIASLTLIERKVLALVQRRVGPFFVGYRGRLQYIADALKLFIKGIIVPDESNKFWFVAMPSFAAAVCYTFWMNSVWGPSVSIFEVEYNIVYATILSILFGYCIMLTGYFSKSKYAFMASIRCGILMLNIEVFLGLLFINLVFLTESFCFAVFVIYQEFFWFVFFFFGLLGMIVITFLLETNRAPFDLAEAESELVAGYTVEYGGFYFALYYLGEYFHLFFFSMVVSLVLLGGWEMPNFLIYLFNSDFVINNILY</sequence>
<dbReference type="RefSeq" id="YP_009512635.1">
    <property type="nucleotide sequence ID" value="NC_039174.1"/>
</dbReference>
<name>A0A345WJT4_UROMR</name>